<evidence type="ECO:0000256" key="5">
    <source>
        <dbReference type="ARBA" id="ARBA00023268"/>
    </source>
</evidence>
<evidence type="ECO:0000259" key="6">
    <source>
        <dbReference type="Pfam" id="PF17919"/>
    </source>
</evidence>
<protein>
    <submittedName>
        <fullName evidence="7">Mitochondrial protein</fullName>
    </submittedName>
</protein>
<dbReference type="InterPro" id="IPR021109">
    <property type="entry name" value="Peptidase_aspartic_dom_sf"/>
</dbReference>
<evidence type="ECO:0000256" key="1">
    <source>
        <dbReference type="ARBA" id="ARBA00022679"/>
    </source>
</evidence>
<dbReference type="SUPFAM" id="SSF56672">
    <property type="entry name" value="DNA/RNA polymerases"/>
    <property type="match status" value="1"/>
</dbReference>
<keyword evidence="5" id="KW-0511">Multifunctional enzyme</keyword>
<dbReference type="InterPro" id="IPR043128">
    <property type="entry name" value="Rev_trsase/Diguanyl_cyclase"/>
</dbReference>
<name>A0AAW2K280_9LAMI</name>
<dbReference type="PANTHER" id="PTHR37984">
    <property type="entry name" value="PROTEIN CBG26694"/>
    <property type="match status" value="1"/>
</dbReference>
<proteinExistence type="predicted"/>
<evidence type="ECO:0000256" key="2">
    <source>
        <dbReference type="ARBA" id="ARBA00022695"/>
    </source>
</evidence>
<accession>A0AAW2K280</accession>
<dbReference type="PANTHER" id="PTHR37984:SF5">
    <property type="entry name" value="PROTEIN NYNRIN-LIKE"/>
    <property type="match status" value="1"/>
</dbReference>
<dbReference type="Pfam" id="PF17919">
    <property type="entry name" value="RT_RNaseH_2"/>
    <property type="match status" value="1"/>
</dbReference>
<dbReference type="CDD" id="cd00303">
    <property type="entry name" value="retropepsin_like"/>
    <property type="match status" value="1"/>
</dbReference>
<gene>
    <name evidence="7" type="ORF">Scaly_3046600</name>
</gene>
<keyword evidence="4" id="KW-0255">Endonuclease</keyword>
<keyword evidence="3" id="KW-0540">Nuclease</keyword>
<dbReference type="GO" id="GO:0016779">
    <property type="term" value="F:nucleotidyltransferase activity"/>
    <property type="evidence" value="ECO:0007669"/>
    <property type="project" value="UniProtKB-KW"/>
</dbReference>
<dbReference type="GO" id="GO:0004519">
    <property type="term" value="F:endonuclease activity"/>
    <property type="evidence" value="ECO:0007669"/>
    <property type="project" value="UniProtKB-KW"/>
</dbReference>
<keyword evidence="1" id="KW-0808">Transferase</keyword>
<dbReference type="InterPro" id="IPR043502">
    <property type="entry name" value="DNA/RNA_pol_sf"/>
</dbReference>
<feature type="domain" description="Reverse transcriptase/retrotransposon-derived protein RNase H-like" evidence="6">
    <location>
        <begin position="372"/>
        <end position="417"/>
    </location>
</feature>
<evidence type="ECO:0000256" key="3">
    <source>
        <dbReference type="ARBA" id="ARBA00022722"/>
    </source>
</evidence>
<dbReference type="Gene3D" id="2.40.70.10">
    <property type="entry name" value="Acid Proteases"/>
    <property type="match status" value="1"/>
</dbReference>
<dbReference type="SUPFAM" id="SSF50630">
    <property type="entry name" value="Acid proteases"/>
    <property type="match status" value="1"/>
</dbReference>
<dbReference type="Gene3D" id="3.30.70.270">
    <property type="match status" value="1"/>
</dbReference>
<keyword evidence="4" id="KW-0378">Hydrolase</keyword>
<dbReference type="EMBL" id="JACGWM010000646">
    <property type="protein sequence ID" value="KAL0300433.1"/>
    <property type="molecule type" value="Genomic_DNA"/>
</dbReference>
<sequence length="417" mass="47000">MADDTRLVELRKDVDSLKDQVRLSLERSEKNINEVQMMIAANGCSPFNECRVFSYEKHRGLPKFTGQARGDASRGQGFAVASGLHEVKTDQRGGYSVGYLDKFDELLNRVDLSKAYVVSCLLAGLRSDIAVQELDEKRAKGLCFVCDEKYTIRHQCSGQKQLYFMEVFEHKEEELVAEGSDESKAICALDNGNVDAAHDYYVSMHTMTGLHDYRTMRVTGNVRDKPVHILIDTGSTHNFLDLEMAKRLCCKLDSTEPFPVAVENGHKICITLLLRIEPSHVKDKFPISVIEELLDELHGHNISPNWICVGRVSSDTHTEGDHVNHLRLTFELLRKHELYIRKSKCYYRHFVKDYGKIAKPFTELLQKGGFSWTVAATHAFHALKKVVCNVPVLALPVFSKKSIIEIDASGKGIAAVL</sequence>
<comment type="caution">
    <text evidence="7">The sequence shown here is derived from an EMBL/GenBank/DDBJ whole genome shotgun (WGS) entry which is preliminary data.</text>
</comment>
<evidence type="ECO:0000313" key="7">
    <source>
        <dbReference type="EMBL" id="KAL0300433.1"/>
    </source>
</evidence>
<dbReference type="InterPro" id="IPR041577">
    <property type="entry name" value="RT_RNaseH_2"/>
</dbReference>
<reference evidence="7" key="1">
    <citation type="submission" date="2020-06" db="EMBL/GenBank/DDBJ databases">
        <authorList>
            <person name="Li T."/>
            <person name="Hu X."/>
            <person name="Zhang T."/>
            <person name="Song X."/>
            <person name="Zhang H."/>
            <person name="Dai N."/>
            <person name="Sheng W."/>
            <person name="Hou X."/>
            <person name="Wei L."/>
        </authorList>
    </citation>
    <scope>NUCLEOTIDE SEQUENCE</scope>
    <source>
        <strain evidence="7">KEN8</strain>
        <tissue evidence="7">Leaf</tissue>
    </source>
</reference>
<organism evidence="7">
    <name type="scientific">Sesamum calycinum</name>
    <dbReference type="NCBI Taxonomy" id="2727403"/>
    <lineage>
        <taxon>Eukaryota</taxon>
        <taxon>Viridiplantae</taxon>
        <taxon>Streptophyta</taxon>
        <taxon>Embryophyta</taxon>
        <taxon>Tracheophyta</taxon>
        <taxon>Spermatophyta</taxon>
        <taxon>Magnoliopsida</taxon>
        <taxon>eudicotyledons</taxon>
        <taxon>Gunneridae</taxon>
        <taxon>Pentapetalae</taxon>
        <taxon>asterids</taxon>
        <taxon>lamiids</taxon>
        <taxon>Lamiales</taxon>
        <taxon>Pedaliaceae</taxon>
        <taxon>Sesamum</taxon>
    </lineage>
</organism>
<reference evidence="7" key="2">
    <citation type="journal article" date="2024" name="Plant">
        <title>Genomic evolution and insights into agronomic trait innovations of Sesamum species.</title>
        <authorList>
            <person name="Miao H."/>
            <person name="Wang L."/>
            <person name="Qu L."/>
            <person name="Liu H."/>
            <person name="Sun Y."/>
            <person name="Le M."/>
            <person name="Wang Q."/>
            <person name="Wei S."/>
            <person name="Zheng Y."/>
            <person name="Lin W."/>
            <person name="Duan Y."/>
            <person name="Cao H."/>
            <person name="Xiong S."/>
            <person name="Wang X."/>
            <person name="Wei L."/>
            <person name="Li C."/>
            <person name="Ma Q."/>
            <person name="Ju M."/>
            <person name="Zhao R."/>
            <person name="Li G."/>
            <person name="Mu C."/>
            <person name="Tian Q."/>
            <person name="Mei H."/>
            <person name="Zhang T."/>
            <person name="Gao T."/>
            <person name="Zhang H."/>
        </authorList>
    </citation>
    <scope>NUCLEOTIDE SEQUENCE</scope>
    <source>
        <strain evidence="7">KEN8</strain>
    </source>
</reference>
<dbReference type="AlphaFoldDB" id="A0AAW2K280"/>
<evidence type="ECO:0000256" key="4">
    <source>
        <dbReference type="ARBA" id="ARBA00022759"/>
    </source>
</evidence>
<dbReference type="InterPro" id="IPR050951">
    <property type="entry name" value="Retrovirus_Pol_polyprotein"/>
</dbReference>
<keyword evidence="2" id="KW-0548">Nucleotidyltransferase</keyword>